<feature type="compositionally biased region" description="Polar residues" evidence="1">
    <location>
        <begin position="67"/>
        <end position="90"/>
    </location>
</feature>
<feature type="region of interest" description="Disordered" evidence="1">
    <location>
        <begin position="65"/>
        <end position="90"/>
    </location>
</feature>
<gene>
    <name evidence="2" type="ORF">GALL_502050</name>
</gene>
<evidence type="ECO:0000256" key="1">
    <source>
        <dbReference type="SAM" id="MobiDB-lite"/>
    </source>
</evidence>
<dbReference type="EMBL" id="MLJW01005448">
    <property type="protein sequence ID" value="OIQ68206.1"/>
    <property type="molecule type" value="Genomic_DNA"/>
</dbReference>
<organism evidence="2">
    <name type="scientific">mine drainage metagenome</name>
    <dbReference type="NCBI Taxonomy" id="410659"/>
    <lineage>
        <taxon>unclassified sequences</taxon>
        <taxon>metagenomes</taxon>
        <taxon>ecological metagenomes</taxon>
    </lineage>
</organism>
<reference evidence="2" key="1">
    <citation type="submission" date="2016-10" db="EMBL/GenBank/DDBJ databases">
        <title>Sequence of Gallionella enrichment culture.</title>
        <authorList>
            <person name="Poehlein A."/>
            <person name="Muehling M."/>
            <person name="Daniel R."/>
        </authorList>
    </citation>
    <scope>NUCLEOTIDE SEQUENCE</scope>
</reference>
<accession>A0A1J5PA79</accession>
<evidence type="ECO:0000313" key="2">
    <source>
        <dbReference type="EMBL" id="OIQ68206.1"/>
    </source>
</evidence>
<name>A0A1J5PA79_9ZZZZ</name>
<dbReference type="AlphaFoldDB" id="A0A1J5PA79"/>
<proteinExistence type="predicted"/>
<protein>
    <submittedName>
        <fullName evidence="2">Uncharacterized protein</fullName>
    </submittedName>
</protein>
<sequence>MSDFGTNIGVSAELAGDRNARVAPNTAAMAKIAVIFGVGCKDTPNSASTPKASAVMVISTILRRSSRSATDPANSDRQNSGRNCTSPTIPTNKALCSIECVSRASA</sequence>
<comment type="caution">
    <text evidence="2">The sequence shown here is derived from an EMBL/GenBank/DDBJ whole genome shotgun (WGS) entry which is preliminary data.</text>
</comment>